<gene>
    <name evidence="1" type="ORF">ACEZ3G_09815</name>
</gene>
<organism evidence="1 2">
    <name type="scientific">Meishania litoralis</name>
    <dbReference type="NCBI Taxonomy" id="3434685"/>
    <lineage>
        <taxon>Bacteria</taxon>
        <taxon>Pseudomonadati</taxon>
        <taxon>Bacteroidota</taxon>
        <taxon>Flavobacteriia</taxon>
        <taxon>Flavobacteriales</taxon>
        <taxon>Flavobacteriaceae</taxon>
        <taxon>Meishania</taxon>
    </lineage>
</organism>
<evidence type="ECO:0000313" key="1">
    <source>
        <dbReference type="EMBL" id="MFH6603771.1"/>
    </source>
</evidence>
<sequence>MDTKTVLLIVLAGIIALAVVVFQYYKYAKKRRNLAVILSFLRFIALLAILLLLINPKFSKQVLTLQKTNLIVLADNSSSVASDRETIDQITASIKGSTNITDQFNVSDYRFDTNLSDSDTLDFQGKNTNIAKALTSIGDIYAKTNSAIVMLTDGNQTLGKDYSFYSTNEKLPVFPIVVGDTTSYEDLRVDQVNVNRFAFLKNRYPVEVYVSYNGNQNVTRSLSLQVDGKVVHRENLSFSNDENSKVVSTLLEARSVGTKSVKVTIASLENERNVINNGKTVAVEVIDEKVNVGIISEINHPDIGALVKAIESNEQRTVSVMKPPLATEELEEIDLFVLYQPRTTFKAVFEYIERSKAATIIVNGAHTDWRFFGSIQKNYEVNDNGIVQEVTPVLNAAFSKYDISEHSFEGYPPLESGAELIGAYGANDVLLNMSIKGMAMDNPLMFVTDLGNHKKAYIMGENLWKWRMHCYRENQDFKNFDDFFGKLMVYLSDNDSKERLQVDYRTVYEGSNDVKISATYFDEAFLFDPNASIQLSIKGKDNGVSTEIPMLLKENVYEADLSNLGEGQYDFTLTVKEENRSKSGSFTILDFDVEQQFLSSDYKKLERLANTSGGKLFFPSQIEDMIENVTSDQRFRPIQSSVKNVVSLIDFRVLLGLIVAALAMEWFIRKYNGLT</sequence>
<protein>
    <submittedName>
        <fullName evidence="1">VWA domain-containing protein</fullName>
    </submittedName>
</protein>
<comment type="caution">
    <text evidence="1">The sequence shown here is derived from an EMBL/GenBank/DDBJ whole genome shotgun (WGS) entry which is preliminary data.</text>
</comment>
<reference evidence="1" key="1">
    <citation type="submission" date="2024-09" db="EMBL/GenBank/DDBJ databases">
        <authorList>
            <person name="Liu J."/>
        </authorList>
    </citation>
    <scope>NUCLEOTIDE SEQUENCE</scope>
    <source>
        <strain evidence="1">NBU2967</strain>
    </source>
</reference>
<evidence type="ECO:0000313" key="2">
    <source>
        <dbReference type="Proteomes" id="UP001595191"/>
    </source>
</evidence>
<keyword evidence="2" id="KW-1185">Reference proteome</keyword>
<proteinExistence type="predicted"/>
<name>A0ACC7LJ74_9FLAO</name>
<dbReference type="EMBL" id="JBHFPV010000002">
    <property type="protein sequence ID" value="MFH6603771.1"/>
    <property type="molecule type" value="Genomic_DNA"/>
</dbReference>
<dbReference type="Proteomes" id="UP001595191">
    <property type="component" value="Unassembled WGS sequence"/>
</dbReference>
<accession>A0ACC7LJ74</accession>